<feature type="transmembrane region" description="Helical" evidence="1">
    <location>
        <begin position="46"/>
        <end position="66"/>
    </location>
</feature>
<reference evidence="2 3" key="1">
    <citation type="submission" date="2016-04" db="EMBL/GenBank/DDBJ databases">
        <title>The genome of Intoshia linei affirms orthonectids as highly simplified spiralians.</title>
        <authorList>
            <person name="Mikhailov K.V."/>
            <person name="Slusarev G.S."/>
            <person name="Nikitin M.A."/>
            <person name="Logacheva M.D."/>
            <person name="Penin A."/>
            <person name="Aleoshin V."/>
            <person name="Panchin Y.V."/>
        </authorList>
    </citation>
    <scope>NUCLEOTIDE SEQUENCE [LARGE SCALE GENOMIC DNA]</scope>
    <source>
        <strain evidence="2">Intl2013</strain>
        <tissue evidence="2">Whole animal</tissue>
    </source>
</reference>
<sequence length="159" mass="17084">MTSMQPINNMEGLPAMPLAKPIQMAQPGVGQTTVVIQNFQTPSSHLALAIFVTILFLVIILQIIIINMIILKVLGLIAILFSVMSSSAADENNMVDAKSKGKISLYLSITGKIVTLIVAVILIAYFVQLSVNTISNLSTVDSLNNALPNSNLYTSILIQ</sequence>
<protein>
    <submittedName>
        <fullName evidence="2">Uncharacterized protein</fullName>
    </submittedName>
</protein>
<feature type="transmembrane region" description="Helical" evidence="1">
    <location>
        <begin position="109"/>
        <end position="127"/>
    </location>
</feature>
<accession>A0A177B7W8</accession>
<dbReference type="AlphaFoldDB" id="A0A177B7W8"/>
<dbReference type="Proteomes" id="UP000078046">
    <property type="component" value="Unassembled WGS sequence"/>
</dbReference>
<organism evidence="2 3">
    <name type="scientific">Intoshia linei</name>
    <dbReference type="NCBI Taxonomy" id="1819745"/>
    <lineage>
        <taxon>Eukaryota</taxon>
        <taxon>Metazoa</taxon>
        <taxon>Spiralia</taxon>
        <taxon>Lophotrochozoa</taxon>
        <taxon>Mesozoa</taxon>
        <taxon>Orthonectida</taxon>
        <taxon>Rhopaluridae</taxon>
        <taxon>Intoshia</taxon>
    </lineage>
</organism>
<keyword evidence="3" id="KW-1185">Reference proteome</keyword>
<evidence type="ECO:0000256" key="1">
    <source>
        <dbReference type="SAM" id="Phobius"/>
    </source>
</evidence>
<keyword evidence="1" id="KW-0472">Membrane</keyword>
<dbReference type="OrthoDB" id="6121210at2759"/>
<comment type="caution">
    <text evidence="2">The sequence shown here is derived from an EMBL/GenBank/DDBJ whole genome shotgun (WGS) entry which is preliminary data.</text>
</comment>
<evidence type="ECO:0000313" key="3">
    <source>
        <dbReference type="Proteomes" id="UP000078046"/>
    </source>
</evidence>
<name>A0A177B7W8_9BILA</name>
<evidence type="ECO:0000313" key="2">
    <source>
        <dbReference type="EMBL" id="OAF69671.1"/>
    </source>
</evidence>
<keyword evidence="1" id="KW-1133">Transmembrane helix</keyword>
<feature type="transmembrane region" description="Helical" evidence="1">
    <location>
        <begin position="73"/>
        <end position="89"/>
    </location>
</feature>
<keyword evidence="1" id="KW-0812">Transmembrane</keyword>
<dbReference type="EMBL" id="LWCA01000245">
    <property type="protein sequence ID" value="OAF69671.1"/>
    <property type="molecule type" value="Genomic_DNA"/>
</dbReference>
<proteinExistence type="predicted"/>
<gene>
    <name evidence="2" type="ORF">A3Q56_02558</name>
</gene>